<accession>A0A8S1RLL9</accession>
<evidence type="ECO:0000313" key="1">
    <source>
        <dbReference type="EMBL" id="CAD8129086.1"/>
    </source>
</evidence>
<gene>
    <name evidence="1" type="ORF">PSON_ATCC_30995.1.T2070007</name>
</gene>
<name>A0A8S1RLL9_9CILI</name>
<keyword evidence="2" id="KW-1185">Reference proteome</keyword>
<organism evidence="1 2">
    <name type="scientific">Paramecium sonneborni</name>
    <dbReference type="NCBI Taxonomy" id="65129"/>
    <lineage>
        <taxon>Eukaryota</taxon>
        <taxon>Sar</taxon>
        <taxon>Alveolata</taxon>
        <taxon>Ciliophora</taxon>
        <taxon>Intramacronucleata</taxon>
        <taxon>Oligohymenophorea</taxon>
        <taxon>Peniculida</taxon>
        <taxon>Parameciidae</taxon>
        <taxon>Paramecium</taxon>
    </lineage>
</organism>
<dbReference type="EMBL" id="CAJJDN010000207">
    <property type="protein sequence ID" value="CAD8129086.1"/>
    <property type="molecule type" value="Genomic_DNA"/>
</dbReference>
<comment type="caution">
    <text evidence="1">The sequence shown here is derived from an EMBL/GenBank/DDBJ whole genome shotgun (WGS) entry which is preliminary data.</text>
</comment>
<reference evidence="1" key="1">
    <citation type="submission" date="2021-01" db="EMBL/GenBank/DDBJ databases">
        <authorList>
            <consortium name="Genoscope - CEA"/>
            <person name="William W."/>
        </authorList>
    </citation>
    <scope>NUCLEOTIDE SEQUENCE</scope>
</reference>
<sequence length="86" mass="10615">MMLNQRQNTFTLTQNIILSIIYDQIIKYLRFNYQLQQLFCFELEIQKLGFRTLNKLWNRNKSFLIMRLKISQQDVIYSQLFYCCCQ</sequence>
<dbReference type="Proteomes" id="UP000692954">
    <property type="component" value="Unassembled WGS sequence"/>
</dbReference>
<proteinExistence type="predicted"/>
<protein>
    <submittedName>
        <fullName evidence="1">Uncharacterized protein</fullName>
    </submittedName>
</protein>
<evidence type="ECO:0000313" key="2">
    <source>
        <dbReference type="Proteomes" id="UP000692954"/>
    </source>
</evidence>
<dbReference type="AlphaFoldDB" id="A0A8S1RLL9"/>